<dbReference type="InterPro" id="IPR010471">
    <property type="entry name" value="DUF1068"/>
</dbReference>
<dbReference type="PANTHER" id="PTHR32254:SF14">
    <property type="entry name" value="EXPRESSED PROTEIN"/>
    <property type="match status" value="1"/>
</dbReference>
<accession>A0A6N2MEV8</accession>
<feature type="transmembrane region" description="Helical" evidence="1">
    <location>
        <begin position="9"/>
        <end position="27"/>
    </location>
</feature>
<dbReference type="AlphaFoldDB" id="A0A6N2MEV8"/>
<dbReference type="EMBL" id="CAADRP010001763">
    <property type="protein sequence ID" value="VFU51464.1"/>
    <property type="molecule type" value="Genomic_DNA"/>
</dbReference>
<evidence type="ECO:0008006" key="3">
    <source>
        <dbReference type="Google" id="ProtNLM"/>
    </source>
</evidence>
<evidence type="ECO:0000313" key="2">
    <source>
        <dbReference type="EMBL" id="VFU51464.1"/>
    </source>
</evidence>
<sequence>MITKQQQAAVVKVGLGLMAVCIAGYILGPPLYWHLKEGFVAIARSSPNCAPCLCDCSSQPLLSIPQDCAKHDPEVTEDAEKNFAELLKEELQLREAEALENQRRADLALLEAKKMTSQYQKEADKCNSGMETCEEAREKAEATLAAQKKLTAMWELRARRRGWKDGVAEFHAQSQGNVQSS</sequence>
<protein>
    <recommendedName>
        <fullName evidence="3">DUF1068 domain-containing protein</fullName>
    </recommendedName>
</protein>
<keyword evidence="1" id="KW-1133">Transmembrane helix</keyword>
<dbReference type="Pfam" id="PF06364">
    <property type="entry name" value="DUF1068"/>
    <property type="match status" value="1"/>
</dbReference>
<proteinExistence type="predicted"/>
<reference evidence="2" key="1">
    <citation type="submission" date="2019-03" db="EMBL/GenBank/DDBJ databases">
        <authorList>
            <person name="Mank J."/>
            <person name="Almeida P."/>
        </authorList>
    </citation>
    <scope>NUCLEOTIDE SEQUENCE</scope>
    <source>
        <strain evidence="2">78183</strain>
    </source>
</reference>
<evidence type="ECO:0000256" key="1">
    <source>
        <dbReference type="SAM" id="Phobius"/>
    </source>
</evidence>
<name>A0A6N2MEV8_SALVM</name>
<organism evidence="2">
    <name type="scientific">Salix viminalis</name>
    <name type="common">Common osier</name>
    <name type="synonym">Basket willow</name>
    <dbReference type="NCBI Taxonomy" id="40686"/>
    <lineage>
        <taxon>Eukaryota</taxon>
        <taxon>Viridiplantae</taxon>
        <taxon>Streptophyta</taxon>
        <taxon>Embryophyta</taxon>
        <taxon>Tracheophyta</taxon>
        <taxon>Spermatophyta</taxon>
        <taxon>Magnoliopsida</taxon>
        <taxon>eudicotyledons</taxon>
        <taxon>Gunneridae</taxon>
        <taxon>Pentapetalae</taxon>
        <taxon>rosids</taxon>
        <taxon>fabids</taxon>
        <taxon>Malpighiales</taxon>
        <taxon>Salicaceae</taxon>
        <taxon>Saliceae</taxon>
        <taxon>Salix</taxon>
    </lineage>
</organism>
<dbReference type="PANTHER" id="PTHR32254">
    <property type="entry name" value="EXPRESSED PROTEIN"/>
    <property type="match status" value="1"/>
</dbReference>
<gene>
    <name evidence="2" type="ORF">SVIM_LOCUS348059</name>
</gene>
<keyword evidence="1" id="KW-0812">Transmembrane</keyword>
<keyword evidence="1" id="KW-0472">Membrane</keyword>